<dbReference type="OrthoDB" id="5954035at2759"/>
<evidence type="ECO:0000313" key="11">
    <source>
        <dbReference type="Proteomes" id="UP000813385"/>
    </source>
</evidence>
<protein>
    <recommendedName>
        <fullName evidence="6">alcohol O-acetyltransferase</fullName>
        <ecNumber evidence="6">2.3.1.84</ecNumber>
    </recommendedName>
    <alternativeName>
        <fullName evidence="7">Alcohol O-acetyltransferase</fullName>
    </alternativeName>
</protein>
<evidence type="ECO:0000256" key="8">
    <source>
        <dbReference type="SAM" id="Phobius"/>
    </source>
</evidence>
<keyword evidence="2" id="KW-0808">Transferase</keyword>
<feature type="transmembrane region" description="Helical" evidence="8">
    <location>
        <begin position="28"/>
        <end position="49"/>
    </location>
</feature>
<comment type="catalytic activity">
    <reaction evidence="4">
        <text>an aliphatic alcohol + acetyl-CoA = an acetyl ester + CoA</text>
        <dbReference type="Rhea" id="RHEA:17229"/>
        <dbReference type="ChEBI" id="CHEBI:2571"/>
        <dbReference type="ChEBI" id="CHEBI:47622"/>
        <dbReference type="ChEBI" id="CHEBI:57287"/>
        <dbReference type="ChEBI" id="CHEBI:57288"/>
        <dbReference type="EC" id="2.3.1.84"/>
    </reaction>
</comment>
<comment type="caution">
    <text evidence="10">The sequence shown here is derived from an EMBL/GenBank/DDBJ whole genome shotgun (WGS) entry which is preliminary data.</text>
</comment>
<evidence type="ECO:0000256" key="6">
    <source>
        <dbReference type="ARBA" id="ARBA00066969"/>
    </source>
</evidence>
<proteinExistence type="inferred from homology"/>
<dbReference type="SUPFAM" id="SSF53474">
    <property type="entry name" value="alpha/beta-Hydrolases"/>
    <property type="match status" value="1"/>
</dbReference>
<dbReference type="FunFam" id="3.40.50.1820:FF:000137">
    <property type="entry name" value="EEB1p Acyl-coenzymeA:ethanol O-acyltransferase"/>
    <property type="match status" value="1"/>
</dbReference>
<accession>A0A8K0TKF0</accession>
<evidence type="ECO:0000256" key="7">
    <source>
        <dbReference type="ARBA" id="ARBA00080774"/>
    </source>
</evidence>
<reference evidence="10" key="1">
    <citation type="journal article" date="2021" name="Nat. Commun.">
        <title>Genetic determinants of endophytism in the Arabidopsis root mycobiome.</title>
        <authorList>
            <person name="Mesny F."/>
            <person name="Miyauchi S."/>
            <person name="Thiergart T."/>
            <person name="Pickel B."/>
            <person name="Atanasova L."/>
            <person name="Karlsson M."/>
            <person name="Huettel B."/>
            <person name="Barry K.W."/>
            <person name="Haridas S."/>
            <person name="Chen C."/>
            <person name="Bauer D."/>
            <person name="Andreopoulos W."/>
            <person name="Pangilinan J."/>
            <person name="LaButti K."/>
            <person name="Riley R."/>
            <person name="Lipzen A."/>
            <person name="Clum A."/>
            <person name="Drula E."/>
            <person name="Henrissat B."/>
            <person name="Kohler A."/>
            <person name="Grigoriev I.V."/>
            <person name="Martin F.M."/>
            <person name="Hacquard S."/>
        </authorList>
    </citation>
    <scope>NUCLEOTIDE SEQUENCE</scope>
    <source>
        <strain evidence="10">MPI-CAGE-AT-0016</strain>
    </source>
</reference>
<dbReference type="InterPro" id="IPR000073">
    <property type="entry name" value="AB_hydrolase_1"/>
</dbReference>
<dbReference type="EMBL" id="JAGPXD010000003">
    <property type="protein sequence ID" value="KAH7363121.1"/>
    <property type="molecule type" value="Genomic_DNA"/>
</dbReference>
<dbReference type="InterPro" id="IPR029058">
    <property type="entry name" value="AB_hydrolase_fold"/>
</dbReference>
<dbReference type="Proteomes" id="UP000813385">
    <property type="component" value="Unassembled WGS sequence"/>
</dbReference>
<comment type="function">
    <text evidence="5">Displays enzymatic activity both for medium-chain fatty acid (MCFA) ethyl ester synthesis and hydrolysis (esterase activity). MCFA are toxic for yeast and this enzyme could thus be involved in their detoxification by esterification.</text>
</comment>
<evidence type="ECO:0000259" key="9">
    <source>
        <dbReference type="Pfam" id="PF00561"/>
    </source>
</evidence>
<dbReference type="PANTHER" id="PTHR10794">
    <property type="entry name" value="ABHYDROLASE DOMAIN-CONTAINING PROTEIN"/>
    <property type="match status" value="1"/>
</dbReference>
<gene>
    <name evidence="10" type="ORF">B0T11DRAFT_242150</name>
</gene>
<dbReference type="PANTHER" id="PTHR10794:SF63">
    <property type="entry name" value="ALPHA_BETA HYDROLASE 1, ISOFORM A"/>
    <property type="match status" value="1"/>
</dbReference>
<keyword evidence="8" id="KW-1133">Transmembrane helix</keyword>
<evidence type="ECO:0000256" key="2">
    <source>
        <dbReference type="ARBA" id="ARBA00022679"/>
    </source>
</evidence>
<dbReference type="GO" id="GO:0004026">
    <property type="term" value="F:alcohol O-acetyltransferase activity"/>
    <property type="evidence" value="ECO:0007669"/>
    <property type="project" value="UniProtKB-EC"/>
</dbReference>
<feature type="domain" description="AB hydrolase-1" evidence="9">
    <location>
        <begin position="182"/>
        <end position="290"/>
    </location>
</feature>
<sequence length="485" mass="54653">MDSTSLIQRLSHFSPLRRLFSLVNRPRLHLVVLACLAINLVLFPSSPLAKLSRIARRLRIMEWLGKAKINFTHAASPLEVQAEDGQLTDLVKICEKTVPPCQMNPLLFNGHIQTFWTATKQHGPPVYYKRKLFTADDKTYAGTFAVDFVTEPNEETDDSLPPRTTYFTDEEAENLGSDDSKPHLVVLHGLSGGSHEIYLRHCIAPLVADKRWEVTVVNSRGCAKSPITSAVLYNARATWDFRQTVKWLQKKYPNRPLFGLGFSLGANMLTNYCGEEGPNCPLKAAIACSNPFNLELSCRGLERTLIGREVYLRVMGGSMKELIKNNEQAVRKHTKLDYDKIQTVTYLTEFDREVQCPVWGYPTESAYYRDASSSDSVLAIRIPFLALNAEDDPIALKEALPYQEFKQNPNTVLCTTSLGGHLCWFEPGGGRWHAKPVNNFLNYMAFEVNLDSINNKVGGDAEVIQEGAVWNPIRRKMQICDAFYA</sequence>
<dbReference type="Gene3D" id="3.40.50.1820">
    <property type="entry name" value="alpha/beta hydrolase"/>
    <property type="match status" value="1"/>
</dbReference>
<keyword evidence="8" id="KW-0472">Membrane</keyword>
<evidence type="ECO:0000313" key="10">
    <source>
        <dbReference type="EMBL" id="KAH7363121.1"/>
    </source>
</evidence>
<dbReference type="AlphaFoldDB" id="A0A8K0TKF0"/>
<evidence type="ECO:0000256" key="4">
    <source>
        <dbReference type="ARBA" id="ARBA00050620"/>
    </source>
</evidence>
<dbReference type="GO" id="GO:0047372">
    <property type="term" value="F:monoacylglycerol lipase activity"/>
    <property type="evidence" value="ECO:0007669"/>
    <property type="project" value="TreeGrafter"/>
</dbReference>
<dbReference type="InterPro" id="IPR050960">
    <property type="entry name" value="AB_hydrolase_4_sf"/>
</dbReference>
<dbReference type="GO" id="GO:0051792">
    <property type="term" value="P:medium-chain fatty acid biosynthetic process"/>
    <property type="evidence" value="ECO:0007669"/>
    <property type="project" value="TreeGrafter"/>
</dbReference>
<evidence type="ECO:0000256" key="5">
    <source>
        <dbReference type="ARBA" id="ARBA00054277"/>
    </source>
</evidence>
<evidence type="ECO:0000256" key="3">
    <source>
        <dbReference type="ARBA" id="ARBA00022801"/>
    </source>
</evidence>
<dbReference type="GO" id="GO:0008126">
    <property type="term" value="F:acetylesterase activity"/>
    <property type="evidence" value="ECO:0007669"/>
    <property type="project" value="TreeGrafter"/>
</dbReference>
<comment type="similarity">
    <text evidence="1">Belongs to the AB hydrolase superfamily. AB hydrolase 4 family.</text>
</comment>
<evidence type="ECO:0000256" key="1">
    <source>
        <dbReference type="ARBA" id="ARBA00010884"/>
    </source>
</evidence>
<keyword evidence="11" id="KW-1185">Reference proteome</keyword>
<keyword evidence="8" id="KW-0812">Transmembrane</keyword>
<dbReference type="Pfam" id="PF00561">
    <property type="entry name" value="Abhydrolase_1"/>
    <property type="match status" value="1"/>
</dbReference>
<keyword evidence="3 10" id="KW-0378">Hydrolase</keyword>
<name>A0A8K0TKF0_9PEZI</name>
<organism evidence="10 11">
    <name type="scientific">Plectosphaerella cucumerina</name>
    <dbReference type="NCBI Taxonomy" id="40658"/>
    <lineage>
        <taxon>Eukaryota</taxon>
        <taxon>Fungi</taxon>
        <taxon>Dikarya</taxon>
        <taxon>Ascomycota</taxon>
        <taxon>Pezizomycotina</taxon>
        <taxon>Sordariomycetes</taxon>
        <taxon>Hypocreomycetidae</taxon>
        <taxon>Glomerellales</taxon>
        <taxon>Plectosphaerellaceae</taxon>
        <taxon>Plectosphaerella</taxon>
    </lineage>
</organism>
<dbReference type="GO" id="GO:0051793">
    <property type="term" value="P:medium-chain fatty acid catabolic process"/>
    <property type="evidence" value="ECO:0007669"/>
    <property type="project" value="UniProtKB-ARBA"/>
</dbReference>
<dbReference type="EC" id="2.3.1.84" evidence="6"/>